<evidence type="ECO:0000313" key="11">
    <source>
        <dbReference type="EMBL" id="MTV32846.1"/>
    </source>
</evidence>
<protein>
    <recommendedName>
        <fullName evidence="4">Parvulin-like PPIase</fullName>
        <ecNumber evidence="3">5.2.1.8</ecNumber>
    </recommendedName>
    <alternativeName>
        <fullName evidence="6">Peptidyl-prolyl cis-trans isomerase plp</fullName>
    </alternativeName>
    <alternativeName>
        <fullName evidence="7">Rotamase plp</fullName>
    </alternativeName>
</protein>
<dbReference type="PANTHER" id="PTHR47245:SF2">
    <property type="entry name" value="PEPTIDYL-PROLYL CIS-TRANS ISOMERASE HP_0175-RELATED"/>
    <property type="match status" value="1"/>
</dbReference>
<dbReference type="InterPro" id="IPR046357">
    <property type="entry name" value="PPIase_dom_sf"/>
</dbReference>
<evidence type="ECO:0000259" key="10">
    <source>
        <dbReference type="PROSITE" id="PS50198"/>
    </source>
</evidence>
<dbReference type="OrthoDB" id="14196at2"/>
<dbReference type="InterPro" id="IPR050245">
    <property type="entry name" value="PrsA_foldase"/>
</dbReference>
<keyword evidence="9" id="KW-0732">Signal</keyword>
<evidence type="ECO:0000256" key="9">
    <source>
        <dbReference type="SAM" id="SignalP"/>
    </source>
</evidence>
<evidence type="ECO:0000256" key="4">
    <source>
        <dbReference type="ARBA" id="ARBA00018370"/>
    </source>
</evidence>
<dbReference type="SUPFAM" id="SSF109998">
    <property type="entry name" value="Triger factor/SurA peptide-binding domain-like"/>
    <property type="match status" value="1"/>
</dbReference>
<evidence type="ECO:0000256" key="2">
    <source>
        <dbReference type="ARBA" id="ARBA00007656"/>
    </source>
</evidence>
<gene>
    <name evidence="11" type="ORF">GJ654_17850</name>
</gene>
<comment type="similarity">
    <text evidence="2">Belongs to the PpiC/parvulin rotamase family.</text>
</comment>
<organism evidence="11 12">
    <name type="scientific">Rhodoblastus acidophilus</name>
    <name type="common">Rhodopseudomonas acidophila</name>
    <dbReference type="NCBI Taxonomy" id="1074"/>
    <lineage>
        <taxon>Bacteria</taxon>
        <taxon>Pseudomonadati</taxon>
        <taxon>Pseudomonadota</taxon>
        <taxon>Alphaproteobacteria</taxon>
        <taxon>Hyphomicrobiales</taxon>
        <taxon>Rhodoblastaceae</taxon>
        <taxon>Rhodoblastus</taxon>
    </lineage>
</organism>
<comment type="caution">
    <text evidence="11">The sequence shown here is derived from an EMBL/GenBank/DDBJ whole genome shotgun (WGS) entry which is preliminary data.</text>
</comment>
<feature type="chain" id="PRO_5027064787" description="Parvulin-like PPIase" evidence="9">
    <location>
        <begin position="23"/>
        <end position="272"/>
    </location>
</feature>
<comment type="catalytic activity">
    <reaction evidence="1">
        <text>[protein]-peptidylproline (omega=180) = [protein]-peptidylproline (omega=0)</text>
        <dbReference type="Rhea" id="RHEA:16237"/>
        <dbReference type="Rhea" id="RHEA-COMP:10747"/>
        <dbReference type="Rhea" id="RHEA-COMP:10748"/>
        <dbReference type="ChEBI" id="CHEBI:83833"/>
        <dbReference type="ChEBI" id="CHEBI:83834"/>
        <dbReference type="EC" id="5.2.1.8"/>
    </reaction>
</comment>
<dbReference type="InterPro" id="IPR027304">
    <property type="entry name" value="Trigger_fact/SurA_dom_sf"/>
</dbReference>
<dbReference type="Gene3D" id="1.10.8.1040">
    <property type="match status" value="1"/>
</dbReference>
<name>A0A6N8DSP2_RHOAC</name>
<dbReference type="Gene3D" id="3.10.50.40">
    <property type="match status" value="1"/>
</dbReference>
<dbReference type="RefSeq" id="WP_155447529.1">
    <property type="nucleotide sequence ID" value="NZ_JAOQNR010000021.1"/>
</dbReference>
<feature type="domain" description="PpiC" evidence="10">
    <location>
        <begin position="137"/>
        <end position="225"/>
    </location>
</feature>
<dbReference type="InterPro" id="IPR000297">
    <property type="entry name" value="PPIase_PpiC"/>
</dbReference>
<keyword evidence="5 8" id="KW-0697">Rotamase</keyword>
<dbReference type="PROSITE" id="PS50198">
    <property type="entry name" value="PPIC_PPIASE_2"/>
    <property type="match status" value="1"/>
</dbReference>
<accession>A0A6N8DSP2</accession>
<proteinExistence type="inferred from homology"/>
<evidence type="ECO:0000256" key="7">
    <source>
        <dbReference type="ARBA" id="ARBA00031484"/>
    </source>
</evidence>
<reference evidence="11 12" key="1">
    <citation type="submission" date="2019-11" db="EMBL/GenBank/DDBJ databases">
        <title>Whole-genome sequence of a Rhodoblastus acidophilus DSM 142.</title>
        <authorList>
            <person name="Kyndt J.A."/>
            <person name="Meyer T.E."/>
        </authorList>
    </citation>
    <scope>NUCLEOTIDE SEQUENCE [LARGE SCALE GENOMIC DNA]</scope>
    <source>
        <strain evidence="11 12">DSM 142</strain>
    </source>
</reference>
<dbReference type="SUPFAM" id="SSF54534">
    <property type="entry name" value="FKBP-like"/>
    <property type="match status" value="1"/>
</dbReference>
<dbReference type="PANTHER" id="PTHR47245">
    <property type="entry name" value="PEPTIDYLPROLYL ISOMERASE"/>
    <property type="match status" value="1"/>
</dbReference>
<evidence type="ECO:0000256" key="6">
    <source>
        <dbReference type="ARBA" id="ARBA00030642"/>
    </source>
</evidence>
<dbReference type="Proteomes" id="UP000439113">
    <property type="component" value="Unassembled WGS sequence"/>
</dbReference>
<dbReference type="EMBL" id="WNKS01000022">
    <property type="protein sequence ID" value="MTV32846.1"/>
    <property type="molecule type" value="Genomic_DNA"/>
</dbReference>
<evidence type="ECO:0000256" key="3">
    <source>
        <dbReference type="ARBA" id="ARBA00013194"/>
    </source>
</evidence>
<dbReference type="Pfam" id="PF13616">
    <property type="entry name" value="Rotamase_3"/>
    <property type="match status" value="1"/>
</dbReference>
<dbReference type="EC" id="5.2.1.8" evidence="3"/>
<dbReference type="AlphaFoldDB" id="A0A6N8DSP2"/>
<evidence type="ECO:0000256" key="8">
    <source>
        <dbReference type="PROSITE-ProRule" id="PRU00278"/>
    </source>
</evidence>
<evidence type="ECO:0000256" key="5">
    <source>
        <dbReference type="ARBA" id="ARBA00023110"/>
    </source>
</evidence>
<evidence type="ECO:0000256" key="1">
    <source>
        <dbReference type="ARBA" id="ARBA00000971"/>
    </source>
</evidence>
<evidence type="ECO:0000313" key="12">
    <source>
        <dbReference type="Proteomes" id="UP000439113"/>
    </source>
</evidence>
<keyword evidence="8 11" id="KW-0413">Isomerase</keyword>
<dbReference type="GO" id="GO:0003755">
    <property type="term" value="F:peptidyl-prolyl cis-trans isomerase activity"/>
    <property type="evidence" value="ECO:0007669"/>
    <property type="project" value="UniProtKB-KW"/>
</dbReference>
<feature type="signal peptide" evidence="9">
    <location>
        <begin position="1"/>
        <end position="22"/>
    </location>
</feature>
<sequence length="272" mass="29943">MAFPLLAGLRRAAFALPLCALALNPAAAKVLATVNGVEITDADLAAAAEDVGSSLPKQMDDAARQKALLDYVIDVTLVNQKAVADKLDQTPEFAKKLAYFRQKLLMETYLAKVTKEGVTEAAEKQVYDDAAKAQKPEEEIHALHILVPTEDEAKKVEERLKKGEDFGKLADELSKDPGSKGGDLGWFTKDRMVPEFANVAFKTKPGDVSDPVKTQFGWHVIKVLDKRQKPFPSFAEVKAQVEHFVQQKVQSEAIMKLRDAAKITRTDEPAKK</sequence>